<dbReference type="EMBL" id="JASNJE010000039">
    <property type="protein sequence ID" value="MDK3075478.1"/>
    <property type="molecule type" value="Genomic_DNA"/>
</dbReference>
<comment type="caution">
    <text evidence="1">The sequence shown here is derived from an EMBL/GenBank/DDBJ whole genome shotgun (WGS) entry which is preliminary data.</text>
</comment>
<dbReference type="Proteomes" id="UP001227126">
    <property type="component" value="Unassembled WGS sequence"/>
</dbReference>
<gene>
    <name evidence="1" type="ORF">QO034_20595</name>
</gene>
<protein>
    <recommendedName>
        <fullName evidence="3">H-NS histone family protein</fullName>
    </recommendedName>
</protein>
<keyword evidence="2" id="KW-1185">Reference proteome</keyword>
<evidence type="ECO:0000313" key="1">
    <source>
        <dbReference type="EMBL" id="MDK3075478.1"/>
    </source>
</evidence>
<reference evidence="1 2" key="1">
    <citation type="submission" date="2023-05" db="EMBL/GenBank/DDBJ databases">
        <title>Sedimentitalea sp. nov. JM2-8.</title>
        <authorList>
            <person name="Huang J."/>
        </authorList>
    </citation>
    <scope>NUCLEOTIDE SEQUENCE [LARGE SCALE GENOMIC DNA]</scope>
    <source>
        <strain evidence="1 2">JM2-8</strain>
    </source>
</reference>
<organism evidence="1 2">
    <name type="scientific">Sedimentitalea xiamensis</name>
    <dbReference type="NCBI Taxonomy" id="3050037"/>
    <lineage>
        <taxon>Bacteria</taxon>
        <taxon>Pseudomonadati</taxon>
        <taxon>Pseudomonadota</taxon>
        <taxon>Alphaproteobacteria</taxon>
        <taxon>Rhodobacterales</taxon>
        <taxon>Paracoccaceae</taxon>
        <taxon>Sedimentitalea</taxon>
    </lineage>
</organism>
<evidence type="ECO:0000313" key="2">
    <source>
        <dbReference type="Proteomes" id="UP001227126"/>
    </source>
</evidence>
<dbReference type="RefSeq" id="WP_284487404.1">
    <property type="nucleotide sequence ID" value="NZ_JASNJE010000039.1"/>
</dbReference>
<name>A0ABT7FK92_9RHOB</name>
<evidence type="ECO:0008006" key="3">
    <source>
        <dbReference type="Google" id="ProtNLM"/>
    </source>
</evidence>
<proteinExistence type="predicted"/>
<sequence length="83" mass="9295">MEEQTITHTKPPAFTLDALGQASDQQLAELIDRATSLLTARENARKSEAITKIKELAKAHGLNVMLEPRNTKKGRRQRQKAQT</sequence>
<accession>A0ABT7FK92</accession>